<name>A0A1T5BWN7_9FLAO</name>
<gene>
    <name evidence="1" type="ORF">SAMN05660776_1570</name>
</gene>
<dbReference type="AlphaFoldDB" id="A0A1T5BWN7"/>
<accession>A0A1T5BWN7</accession>
<dbReference type="Proteomes" id="UP000190230">
    <property type="component" value="Unassembled WGS sequence"/>
</dbReference>
<dbReference type="RefSeq" id="WP_079720286.1">
    <property type="nucleotide sequence ID" value="NZ_FUYY01000002.1"/>
</dbReference>
<organism evidence="1 2">
    <name type="scientific">Salegentibacter holothuriorum</name>
    <dbReference type="NCBI Taxonomy" id="241145"/>
    <lineage>
        <taxon>Bacteria</taxon>
        <taxon>Pseudomonadati</taxon>
        <taxon>Bacteroidota</taxon>
        <taxon>Flavobacteriia</taxon>
        <taxon>Flavobacteriales</taxon>
        <taxon>Flavobacteriaceae</taxon>
        <taxon>Salegentibacter</taxon>
    </lineage>
</organism>
<evidence type="ECO:0000313" key="2">
    <source>
        <dbReference type="Proteomes" id="UP000190230"/>
    </source>
</evidence>
<keyword evidence="2" id="KW-1185">Reference proteome</keyword>
<evidence type="ECO:0000313" key="1">
    <source>
        <dbReference type="EMBL" id="SKB51782.1"/>
    </source>
</evidence>
<sequence>MRKIFEIVCDSCRNKNLVEIEALINTNSFLPGSEKSILKLLIRNNVDTANVLELRKAEEMGNYFITNGCDDPEYIQNRIKKIKKRLEDIDN</sequence>
<proteinExistence type="predicted"/>
<dbReference type="EMBL" id="FUYY01000002">
    <property type="protein sequence ID" value="SKB51782.1"/>
    <property type="molecule type" value="Genomic_DNA"/>
</dbReference>
<reference evidence="2" key="1">
    <citation type="submission" date="2017-02" db="EMBL/GenBank/DDBJ databases">
        <authorList>
            <person name="Varghese N."/>
            <person name="Submissions S."/>
        </authorList>
    </citation>
    <scope>NUCLEOTIDE SEQUENCE [LARGE SCALE GENOMIC DNA]</scope>
    <source>
        <strain evidence="2">DSM 23405</strain>
    </source>
</reference>
<dbReference type="STRING" id="241145.SAMN05660776_1570"/>
<protein>
    <submittedName>
        <fullName evidence="1">Uncharacterized protein</fullName>
    </submittedName>
</protein>